<comment type="catalytic activity">
    <reaction evidence="16">
        <text>prostaglandin H2 = (12S)-hydroxy-(5Z,8E,10E)-heptadecatrienoate + malonaldehyde</text>
        <dbReference type="Rhea" id="RHEA:48644"/>
        <dbReference type="ChEBI" id="CHEBI:57405"/>
        <dbReference type="ChEBI" id="CHEBI:90694"/>
        <dbReference type="ChEBI" id="CHEBI:566274"/>
    </reaction>
    <physiologicalReaction direction="left-to-right" evidence="16">
        <dbReference type="Rhea" id="RHEA:48645"/>
    </physiologicalReaction>
</comment>
<evidence type="ECO:0000256" key="6">
    <source>
        <dbReference type="ARBA" id="ARBA00022501"/>
    </source>
</evidence>
<evidence type="ECO:0000256" key="20">
    <source>
        <dbReference type="SAM" id="Phobius"/>
    </source>
</evidence>
<evidence type="ECO:0000313" key="23">
    <source>
        <dbReference type="RefSeq" id="XP_031565480.1"/>
    </source>
</evidence>
<dbReference type="InterPro" id="IPR034335">
    <property type="entry name" value="PGES2_C"/>
</dbReference>
<comment type="pathway">
    <text evidence="2">Lipid metabolism; prostaglandin biosynthesis.</text>
</comment>
<dbReference type="PROSITE" id="PS51354">
    <property type="entry name" value="GLUTAREDOXIN_2"/>
    <property type="match status" value="1"/>
</dbReference>
<keyword evidence="22" id="KW-1185">Reference proteome</keyword>
<evidence type="ECO:0000256" key="18">
    <source>
        <dbReference type="ARBA" id="ARBA00031041"/>
    </source>
</evidence>
<dbReference type="Proteomes" id="UP000515163">
    <property type="component" value="Unplaced"/>
</dbReference>
<evidence type="ECO:0000256" key="2">
    <source>
        <dbReference type="ARBA" id="ARBA00004702"/>
    </source>
</evidence>
<evidence type="ECO:0000256" key="4">
    <source>
        <dbReference type="ARBA" id="ARBA00012203"/>
    </source>
</evidence>
<comment type="catalytic activity">
    <reaction evidence="17">
        <text>prostaglandin H2 = prostaglandin E2</text>
        <dbReference type="Rhea" id="RHEA:12893"/>
        <dbReference type="ChEBI" id="CHEBI:57405"/>
        <dbReference type="ChEBI" id="CHEBI:606564"/>
        <dbReference type="EC" id="5.3.99.3"/>
    </reaction>
    <physiologicalReaction direction="left-to-right" evidence="17">
        <dbReference type="Rhea" id="RHEA:12894"/>
    </physiologicalReaction>
</comment>
<dbReference type="Gene3D" id="3.40.30.10">
    <property type="entry name" value="Glutaredoxin"/>
    <property type="match status" value="1"/>
</dbReference>
<gene>
    <name evidence="23" type="primary">LOC116300704</name>
</gene>
<dbReference type="Gene3D" id="1.20.1050.10">
    <property type="match status" value="1"/>
</dbReference>
<evidence type="ECO:0000256" key="7">
    <source>
        <dbReference type="ARBA" id="ARBA00022516"/>
    </source>
</evidence>
<dbReference type="PROSITE" id="PS00195">
    <property type="entry name" value="GLUTAREDOXIN_1"/>
    <property type="match status" value="1"/>
</dbReference>
<name>A0A6P8IFG1_ACTTE</name>
<dbReference type="UniPathway" id="UPA00662"/>
<dbReference type="InterPro" id="IPR011767">
    <property type="entry name" value="GLR_AS"/>
</dbReference>
<dbReference type="SUPFAM" id="SSF47616">
    <property type="entry name" value="GST C-terminal domain-like"/>
    <property type="match status" value="1"/>
</dbReference>
<comment type="subcellular location">
    <subcellularLocation>
        <location evidence="19">Endomembrane system</location>
        <topology evidence="19">Single-pass membrane protein</topology>
    </subcellularLocation>
</comment>
<keyword evidence="10" id="KW-0276">Fatty acid metabolism</keyword>
<evidence type="ECO:0000256" key="17">
    <source>
        <dbReference type="ARBA" id="ARBA00023931"/>
    </source>
</evidence>
<dbReference type="SFLD" id="SFLDS00019">
    <property type="entry name" value="Glutathione_Transferase_(cytos"/>
    <property type="match status" value="1"/>
</dbReference>
<dbReference type="Pfam" id="PF00462">
    <property type="entry name" value="Glutaredoxin"/>
    <property type="match status" value="1"/>
</dbReference>
<keyword evidence="14" id="KW-0275">Fatty acid biosynthesis</keyword>
<keyword evidence="11 20" id="KW-1133">Transmembrane helix</keyword>
<dbReference type="FunCoup" id="A0A6P8IFG1">
    <property type="interactions" value="1336"/>
</dbReference>
<keyword evidence="15" id="KW-0413">Isomerase</keyword>
<keyword evidence="12" id="KW-0443">Lipid metabolism</keyword>
<dbReference type="CDD" id="cd03197">
    <property type="entry name" value="GST_C_mPGES2"/>
    <property type="match status" value="1"/>
</dbReference>
<evidence type="ECO:0000256" key="1">
    <source>
        <dbReference type="ARBA" id="ARBA00002549"/>
    </source>
</evidence>
<comment type="function">
    <text evidence="1">Has a glutathione-disulfide oxidoreductase activity in the presence of NADPH and glutathione reductase. Reduces low molecular weight disulfides and proteins.</text>
</comment>
<protein>
    <recommendedName>
        <fullName evidence="5">Prostaglandin E synthase 2</fullName>
        <ecNumber evidence="4">5.3.99.3</ecNumber>
    </recommendedName>
    <alternativeName>
        <fullName evidence="18">Microsomal prostaglandin E synthase 2</fullName>
    </alternativeName>
</protein>
<evidence type="ECO:0000259" key="21">
    <source>
        <dbReference type="PROSITE" id="PS50404"/>
    </source>
</evidence>
<dbReference type="InterPro" id="IPR002109">
    <property type="entry name" value="Glutaredoxin"/>
</dbReference>
<proteinExistence type="inferred from homology"/>
<keyword evidence="6" id="KW-0644">Prostaglandin metabolism</keyword>
<dbReference type="SFLD" id="SFLDG01203">
    <property type="entry name" value="Prostaglandin_E_synthase_like1"/>
    <property type="match status" value="1"/>
</dbReference>
<evidence type="ECO:0000256" key="14">
    <source>
        <dbReference type="ARBA" id="ARBA00023160"/>
    </source>
</evidence>
<evidence type="ECO:0000256" key="19">
    <source>
        <dbReference type="ARBA" id="ARBA00037847"/>
    </source>
</evidence>
<dbReference type="KEGG" id="aten:116300704"/>
<dbReference type="GeneID" id="116300704"/>
<evidence type="ECO:0000256" key="15">
    <source>
        <dbReference type="ARBA" id="ARBA00023235"/>
    </source>
</evidence>
<dbReference type="OrthoDB" id="423541at2759"/>
<dbReference type="SUPFAM" id="SSF52833">
    <property type="entry name" value="Thioredoxin-like"/>
    <property type="match status" value="1"/>
</dbReference>
<dbReference type="GO" id="GO:0012505">
    <property type="term" value="C:endomembrane system"/>
    <property type="evidence" value="ECO:0007669"/>
    <property type="project" value="UniProtKB-SubCell"/>
</dbReference>
<dbReference type="AlphaFoldDB" id="A0A6P8IFG1"/>
<evidence type="ECO:0000256" key="10">
    <source>
        <dbReference type="ARBA" id="ARBA00022832"/>
    </source>
</evidence>
<dbReference type="PROSITE" id="PS50404">
    <property type="entry name" value="GST_NTER"/>
    <property type="match status" value="1"/>
</dbReference>
<dbReference type="InterPro" id="IPR040079">
    <property type="entry name" value="Glutathione_S-Trfase"/>
</dbReference>
<keyword evidence="7" id="KW-0444">Lipid biosynthesis</keyword>
<dbReference type="EC" id="5.3.99.3" evidence="4"/>
<dbReference type="RefSeq" id="XP_031565480.1">
    <property type="nucleotide sequence ID" value="XM_031709620.1"/>
</dbReference>
<keyword evidence="9 20" id="KW-0812">Transmembrane</keyword>
<evidence type="ECO:0000313" key="22">
    <source>
        <dbReference type="Proteomes" id="UP000515163"/>
    </source>
</evidence>
<dbReference type="InterPro" id="IPR036282">
    <property type="entry name" value="Glutathione-S-Trfase_C_sf"/>
</dbReference>
<dbReference type="GO" id="GO:0001516">
    <property type="term" value="P:prostaglandin biosynthetic process"/>
    <property type="evidence" value="ECO:0007669"/>
    <property type="project" value="UniProtKB-UniPathway"/>
</dbReference>
<evidence type="ECO:0000256" key="13">
    <source>
        <dbReference type="ARBA" id="ARBA00023136"/>
    </source>
</evidence>
<accession>A0A6P8IFG1</accession>
<dbReference type="PANTHER" id="PTHR12782">
    <property type="entry name" value="MICROSOMAL PROSTAGLANDIN E SYNTHASE-2"/>
    <property type="match status" value="1"/>
</dbReference>
<feature type="transmembrane region" description="Helical" evidence="20">
    <location>
        <begin position="50"/>
        <end position="68"/>
    </location>
</feature>
<dbReference type="InParanoid" id="A0A6P8IFG1"/>
<sequence length="372" mass="42375">MAASRSVFRLSSSSLRGILFLRQVNSHAVIKTASRQFHGYAKTKVNSSRLLGIVGIFGGVGVGTLFAFKEQHASEFTNNVEDDKQQLPSRSKVPSITLYQYQTCPFCCKVRAFLEYYGLEYSIVEVNPLTRKEIKFSHYKKVPITVVNGVQINDSSVITSVLRSYLLGEQSLETLLTYYPEMKSTNDDGKEVIEYANRHAVMHVTGVDKNKQKELMEERQWRKWVDNTFVHTLSPNIYRTAAEANQAFEYFSTVGNFSTVERYAVRYCGSVVMYVLGKHLKQKYRLKDDVRQSLYEEAEKWMKAVGKRKFLGGSSPNLADLAMYGVLSGLEDLDMFKDLMANTSIKPWYYRVKKAITNHEGSQTIDENALKG</sequence>
<feature type="domain" description="GST N-terminal" evidence="21">
    <location>
        <begin position="94"/>
        <end position="170"/>
    </location>
</feature>
<evidence type="ECO:0000256" key="12">
    <source>
        <dbReference type="ARBA" id="ARBA00023098"/>
    </source>
</evidence>
<evidence type="ECO:0000256" key="11">
    <source>
        <dbReference type="ARBA" id="ARBA00022989"/>
    </source>
</evidence>
<dbReference type="InterPro" id="IPR004045">
    <property type="entry name" value="Glutathione_S-Trfase_N"/>
</dbReference>
<keyword evidence="8" id="KW-0643">Prostaglandin biosynthesis</keyword>
<dbReference type="SFLD" id="SFLDG01182">
    <property type="entry name" value="Prostaglandin_E_synthase_like"/>
    <property type="match status" value="1"/>
</dbReference>
<dbReference type="GO" id="GO:0005739">
    <property type="term" value="C:mitochondrion"/>
    <property type="evidence" value="ECO:0007669"/>
    <property type="project" value="TreeGrafter"/>
</dbReference>
<dbReference type="Gene3D" id="6.20.200.30">
    <property type="match status" value="1"/>
</dbReference>
<dbReference type="InterPro" id="IPR034334">
    <property type="entry name" value="PGES2"/>
</dbReference>
<organism evidence="22 23">
    <name type="scientific">Actinia tenebrosa</name>
    <name type="common">Australian red waratah sea anemone</name>
    <dbReference type="NCBI Taxonomy" id="6105"/>
    <lineage>
        <taxon>Eukaryota</taxon>
        <taxon>Metazoa</taxon>
        <taxon>Cnidaria</taxon>
        <taxon>Anthozoa</taxon>
        <taxon>Hexacorallia</taxon>
        <taxon>Actiniaria</taxon>
        <taxon>Actiniidae</taxon>
        <taxon>Actinia</taxon>
    </lineage>
</organism>
<dbReference type="InterPro" id="IPR036249">
    <property type="entry name" value="Thioredoxin-like_sf"/>
</dbReference>
<dbReference type="GO" id="GO:0050220">
    <property type="term" value="F:prostaglandin-E synthase activity"/>
    <property type="evidence" value="ECO:0007669"/>
    <property type="project" value="UniProtKB-EC"/>
</dbReference>
<comment type="similarity">
    <text evidence="3">Belongs to the GST superfamily.</text>
</comment>
<dbReference type="PANTHER" id="PTHR12782:SF5">
    <property type="entry name" value="PROSTAGLANDIN E SYNTHASE 2"/>
    <property type="match status" value="1"/>
</dbReference>
<evidence type="ECO:0000256" key="8">
    <source>
        <dbReference type="ARBA" id="ARBA00022585"/>
    </source>
</evidence>
<evidence type="ECO:0000256" key="9">
    <source>
        <dbReference type="ARBA" id="ARBA00022692"/>
    </source>
</evidence>
<evidence type="ECO:0000256" key="3">
    <source>
        <dbReference type="ARBA" id="ARBA00007409"/>
    </source>
</evidence>
<reference evidence="23" key="1">
    <citation type="submission" date="2025-08" db="UniProtKB">
        <authorList>
            <consortium name="RefSeq"/>
        </authorList>
    </citation>
    <scope>IDENTIFICATION</scope>
    <source>
        <tissue evidence="23">Tentacle</tissue>
    </source>
</reference>
<evidence type="ECO:0000256" key="5">
    <source>
        <dbReference type="ARBA" id="ARBA00019474"/>
    </source>
</evidence>
<keyword evidence="13 20" id="KW-0472">Membrane</keyword>
<evidence type="ECO:0000256" key="16">
    <source>
        <dbReference type="ARBA" id="ARBA00023930"/>
    </source>
</evidence>